<dbReference type="EMBL" id="JBFYGN010000004">
    <property type="protein sequence ID" value="MEX8192201.1"/>
    <property type="molecule type" value="Genomic_DNA"/>
</dbReference>
<proteinExistence type="predicted"/>
<name>A0ABV3ZSX6_9BURK</name>
<sequence>MDEIVKQAMAKWPNVPACAGWLGLDARGQWWLRDAEAQACGAFASGREGAKGHAVSQEKLAAFIGRNYMAEADGRWYFQNGPQRVYVELEAAPWIWRLRGAEQGLQLQSHTGQELPVAAVERVLLDQQGRLFLLLPQGLGMVHSLDMLDAADALERGELPELQEVDAVQLPQRFGFVLSPQALQN</sequence>
<dbReference type="InterPro" id="IPR021332">
    <property type="entry name" value="DUF2944"/>
</dbReference>
<keyword evidence="2" id="KW-1185">Reference proteome</keyword>
<accession>A0ABV3ZSX6</accession>
<dbReference type="Proteomes" id="UP001561046">
    <property type="component" value="Unassembled WGS sequence"/>
</dbReference>
<organism evidence="1 2">
    <name type="scientific">Comamonas guangdongensis</name>
    <dbReference type="NCBI Taxonomy" id="510515"/>
    <lineage>
        <taxon>Bacteria</taxon>
        <taxon>Pseudomonadati</taxon>
        <taxon>Pseudomonadota</taxon>
        <taxon>Betaproteobacteria</taxon>
        <taxon>Burkholderiales</taxon>
        <taxon>Comamonadaceae</taxon>
        <taxon>Comamonas</taxon>
    </lineage>
</organism>
<dbReference type="Pfam" id="PF11161">
    <property type="entry name" value="DUF2944"/>
    <property type="match status" value="1"/>
</dbReference>
<gene>
    <name evidence="1" type="ORF">AB6724_05045</name>
</gene>
<protein>
    <submittedName>
        <fullName evidence="1">DUF2946 family protein</fullName>
    </submittedName>
</protein>
<dbReference type="RefSeq" id="WP_369337416.1">
    <property type="nucleotide sequence ID" value="NZ_JBFYGN010000004.1"/>
</dbReference>
<evidence type="ECO:0000313" key="1">
    <source>
        <dbReference type="EMBL" id="MEX8192201.1"/>
    </source>
</evidence>
<evidence type="ECO:0000313" key="2">
    <source>
        <dbReference type="Proteomes" id="UP001561046"/>
    </source>
</evidence>
<reference evidence="1 2" key="1">
    <citation type="journal article" date="2013" name="Int. J. Syst. Evol. Microbiol.">
        <title>Comamonas guangdongensis sp. nov., isolated from subterranean forest sediment, and emended description of the genus Comamonas.</title>
        <authorList>
            <person name="Zhang J."/>
            <person name="Wang Y."/>
            <person name="Zhou S."/>
            <person name="Wu C."/>
            <person name="He J."/>
            <person name="Li F."/>
        </authorList>
    </citation>
    <scope>NUCLEOTIDE SEQUENCE [LARGE SCALE GENOMIC DNA]</scope>
    <source>
        <strain evidence="1 2">CCTCC AB2011133</strain>
    </source>
</reference>
<comment type="caution">
    <text evidence="1">The sequence shown here is derived from an EMBL/GenBank/DDBJ whole genome shotgun (WGS) entry which is preliminary data.</text>
</comment>